<feature type="domain" description="Glycosyltransferase subfamily 4-like N-terminal" evidence="1">
    <location>
        <begin position="53"/>
        <end position="218"/>
    </location>
</feature>
<sequence>LQLLVFASLGCGIEADFRYARLETAIDNLKQDQGSAANICIVASEFSGIVPNGGIGTFYSTLAETLSNAGHAVTLLYTQGRRSHHSVHGFDYWEAHYRGRGIRLVPLPSWRPQSTGYHSGTAFMVYDWLRQRSFDVVHFPDWQGHGYFSLLAKHLGTDFARTTMCCMVHGPLYWARTSNEQGLDTLEDIETDFLERGSIRAAELLISPSHYLINWIVNQTWEVPEIDGAIRTQPYILPHEAKRVVAKVNAESSAPPLQPWARTKVWEFCFFGRLEVRKGIVLFADAIDALLAWNRTHPQEAGLAEAIAVTFLGSDRNTILGAPSRQYIARRAVRWGPAVTASILTDKDSAQALAYLKQPGRLALMPSLVENSPLSILELMGAEIPFLASTAGGIPELIHQDFRAEVLFEPRAEDLVQKLVAALRRGAVVAAPHYDMDEVERSWVDFHAAEAAKHAAVQNAVGAEEDGGAFRAPSGGCSSDDSLRVCRAPIGNATFTTSVVVTASRGGAALQVSVESVLQQQEADGAPARGQLIVVCTAAGAGPEASLGTQLANRWADAGGVWLNAKRGATLAEARNSALESVTGDLVLFLDAGCMLEAFALKTLLGVYRQTGAAAVSSFAKAYQEPVPSGTTAAGLAATAGAEKWFQVYLGSSSPIGVFRNAFGGPVVLFSTAALRDMGGFRPLPNGYDHWELLARFSLKELRHEVVPQVLAWVPASAMSGVAVHEFKKNQQWRELMRPYAEAKQAGFPGAHWRTAQSVDSALRLLGAAFKVDLLANPGALMDWLAGGAPSAPVEAP</sequence>
<accession>A0A061QMX6</accession>
<dbReference type="CDD" id="cd03801">
    <property type="entry name" value="GT4_PimA-like"/>
    <property type="match status" value="1"/>
</dbReference>
<dbReference type="GO" id="GO:0016740">
    <property type="term" value="F:transferase activity"/>
    <property type="evidence" value="ECO:0007669"/>
    <property type="project" value="UniProtKB-KW"/>
</dbReference>
<evidence type="ECO:0000259" key="1">
    <source>
        <dbReference type="Pfam" id="PF13439"/>
    </source>
</evidence>
<dbReference type="Pfam" id="PF13692">
    <property type="entry name" value="Glyco_trans_1_4"/>
    <property type="match status" value="1"/>
</dbReference>
<reference evidence="2" key="1">
    <citation type="submission" date="2014-05" db="EMBL/GenBank/DDBJ databases">
        <title>The transcriptome of the halophilic microalga Tetraselmis sp. GSL018 isolated from the Great Salt Lake, Utah.</title>
        <authorList>
            <person name="Jinkerson R.E."/>
            <person name="D'Adamo S."/>
            <person name="Posewitz M.C."/>
        </authorList>
    </citation>
    <scope>NUCLEOTIDE SEQUENCE</scope>
    <source>
        <strain evidence="2">GSL018</strain>
    </source>
</reference>
<dbReference type="InterPro" id="IPR029044">
    <property type="entry name" value="Nucleotide-diphossugar_trans"/>
</dbReference>
<dbReference type="Pfam" id="PF13439">
    <property type="entry name" value="Glyco_transf_4"/>
    <property type="match status" value="1"/>
</dbReference>
<dbReference type="PANTHER" id="PTHR12526">
    <property type="entry name" value="GLYCOSYLTRANSFERASE"/>
    <property type="match status" value="1"/>
</dbReference>
<keyword evidence="2" id="KW-0808">Transferase</keyword>
<organism evidence="2">
    <name type="scientific">Tetraselmis sp. GSL018</name>
    <dbReference type="NCBI Taxonomy" id="582737"/>
    <lineage>
        <taxon>Eukaryota</taxon>
        <taxon>Viridiplantae</taxon>
        <taxon>Chlorophyta</taxon>
        <taxon>core chlorophytes</taxon>
        <taxon>Chlorodendrophyceae</taxon>
        <taxon>Chlorodendrales</taxon>
        <taxon>Chlorodendraceae</taxon>
        <taxon>Tetraselmis</taxon>
    </lineage>
</organism>
<dbReference type="PANTHER" id="PTHR12526:SF630">
    <property type="entry name" value="GLYCOSYLTRANSFERASE"/>
    <property type="match status" value="1"/>
</dbReference>
<dbReference type="InterPro" id="IPR028098">
    <property type="entry name" value="Glyco_trans_4-like_N"/>
</dbReference>
<name>A0A061QMX6_9CHLO</name>
<dbReference type="Gene3D" id="3.90.550.10">
    <property type="entry name" value="Spore Coat Polysaccharide Biosynthesis Protein SpsA, Chain A"/>
    <property type="match status" value="1"/>
</dbReference>
<protein>
    <submittedName>
        <fullName evidence="2">Glycosyl transferase family 1</fullName>
    </submittedName>
</protein>
<proteinExistence type="predicted"/>
<evidence type="ECO:0000313" key="2">
    <source>
        <dbReference type="EMBL" id="JAC62002.1"/>
    </source>
</evidence>
<dbReference type="SUPFAM" id="SSF53448">
    <property type="entry name" value="Nucleotide-diphospho-sugar transferases"/>
    <property type="match status" value="1"/>
</dbReference>
<dbReference type="Gene3D" id="3.40.50.2000">
    <property type="entry name" value="Glycogen Phosphorylase B"/>
    <property type="match status" value="2"/>
</dbReference>
<feature type="non-terminal residue" evidence="2">
    <location>
        <position position="1"/>
    </location>
</feature>
<dbReference type="EMBL" id="GBEZ01025046">
    <property type="protein sequence ID" value="JAC62002.1"/>
    <property type="molecule type" value="Transcribed_RNA"/>
</dbReference>
<gene>
    <name evidence="2" type="ORF">TSPGSL018_24579</name>
</gene>
<dbReference type="AlphaFoldDB" id="A0A061QMX6"/>
<dbReference type="SUPFAM" id="SSF53756">
    <property type="entry name" value="UDP-Glycosyltransferase/glycogen phosphorylase"/>
    <property type="match status" value="1"/>
</dbReference>